<proteinExistence type="predicted"/>
<dbReference type="PANTHER" id="PTHR16002:SF6">
    <property type="entry name" value="INSULIN-LIKE GROWTH FACTOR-BINDING PROTEIN 3 RECEPTOR"/>
    <property type="match status" value="1"/>
</dbReference>
<sequence>MGMWQPFGNLRSYLERHPPTIIFFMCLLSLAITFLSFGLYIKAHYVRNPDITQDWNQILASIADLKFCVFANETDAPSFPMEHAVSSPQFVDHKSAVGIPLNSSHIPLASTHLSLLVPLALAESSQGRGPANLHAVLQGSELGLKGSAGNESLNLTLLFYSQPELIHNGLSGETGSTFTCLRVTAPAYILPQTPHPPACPVSDDQDSPLNAITSAWNQNPQSTLECYCLKFTPNPSLTVILSQEERDLAGHHLIMVSACLLSVCGVLCFLGSLPCSKSQRYQDNGLDLKEPLIDS</sequence>
<protein>
    <recommendedName>
        <fullName evidence="6">TMEM248/TMEM219 domain-containing protein</fullName>
    </recommendedName>
</protein>
<keyword evidence="8" id="KW-1185">Reference proteome</keyword>
<dbReference type="InterPro" id="IPR039587">
    <property type="entry name" value="TMEM248/TMEM219_dom"/>
</dbReference>
<organism evidence="7 8">
    <name type="scientific">Anguilla anguilla</name>
    <name type="common">European freshwater eel</name>
    <name type="synonym">Muraena anguilla</name>
    <dbReference type="NCBI Taxonomy" id="7936"/>
    <lineage>
        <taxon>Eukaryota</taxon>
        <taxon>Metazoa</taxon>
        <taxon>Chordata</taxon>
        <taxon>Craniata</taxon>
        <taxon>Vertebrata</taxon>
        <taxon>Euteleostomi</taxon>
        <taxon>Actinopterygii</taxon>
        <taxon>Neopterygii</taxon>
        <taxon>Teleostei</taxon>
        <taxon>Anguilliformes</taxon>
        <taxon>Anguillidae</taxon>
        <taxon>Anguilla</taxon>
    </lineage>
</organism>
<comment type="caution">
    <text evidence="7">The sequence shown here is derived from an EMBL/GenBank/DDBJ whole genome shotgun (WGS) entry which is preliminary data.</text>
</comment>
<dbReference type="InterPro" id="IPR039493">
    <property type="entry name" value="TMEM248/TMEM219"/>
</dbReference>
<evidence type="ECO:0000256" key="2">
    <source>
        <dbReference type="ARBA" id="ARBA00022692"/>
    </source>
</evidence>
<evidence type="ECO:0000259" key="6">
    <source>
        <dbReference type="Pfam" id="PF14940"/>
    </source>
</evidence>
<dbReference type="PANTHER" id="PTHR16002">
    <property type="entry name" value="TRANSMEMBRANE PROTEIN 248-LIKE"/>
    <property type="match status" value="1"/>
</dbReference>
<gene>
    <name evidence="7" type="ORF">ANANG_G00194290</name>
</gene>
<dbReference type="OMA" id="TCYSLNF"/>
<dbReference type="EMBL" id="JAFIRN010000010">
    <property type="protein sequence ID" value="KAG5840945.1"/>
    <property type="molecule type" value="Genomic_DNA"/>
</dbReference>
<feature type="domain" description="TMEM248/TMEM219" evidence="6">
    <location>
        <begin position="10"/>
        <end position="240"/>
    </location>
</feature>
<evidence type="ECO:0000313" key="7">
    <source>
        <dbReference type="EMBL" id="KAG5840945.1"/>
    </source>
</evidence>
<keyword evidence="4 5" id="KW-0472">Membrane</keyword>
<evidence type="ECO:0000256" key="3">
    <source>
        <dbReference type="ARBA" id="ARBA00022989"/>
    </source>
</evidence>
<evidence type="ECO:0000256" key="1">
    <source>
        <dbReference type="ARBA" id="ARBA00004370"/>
    </source>
</evidence>
<keyword evidence="3 5" id="KW-1133">Transmembrane helix</keyword>
<dbReference type="Proteomes" id="UP001044222">
    <property type="component" value="Chromosome 10"/>
</dbReference>
<name>A0A9D3RS86_ANGAN</name>
<evidence type="ECO:0000313" key="8">
    <source>
        <dbReference type="Proteomes" id="UP001044222"/>
    </source>
</evidence>
<feature type="transmembrane region" description="Helical" evidence="5">
    <location>
        <begin position="253"/>
        <end position="273"/>
    </location>
</feature>
<feature type="transmembrane region" description="Helical" evidence="5">
    <location>
        <begin position="20"/>
        <end position="41"/>
    </location>
</feature>
<evidence type="ECO:0000256" key="5">
    <source>
        <dbReference type="SAM" id="Phobius"/>
    </source>
</evidence>
<dbReference type="AlphaFoldDB" id="A0A9D3RS86"/>
<dbReference type="Pfam" id="PF14940">
    <property type="entry name" value="TMEM219"/>
    <property type="match status" value="1"/>
</dbReference>
<comment type="subcellular location">
    <subcellularLocation>
        <location evidence="1">Membrane</location>
    </subcellularLocation>
</comment>
<reference evidence="7" key="1">
    <citation type="submission" date="2021-01" db="EMBL/GenBank/DDBJ databases">
        <title>A chromosome-scale assembly of European eel, Anguilla anguilla.</title>
        <authorList>
            <person name="Henkel C."/>
            <person name="Jong-Raadsen S.A."/>
            <person name="Dufour S."/>
            <person name="Weltzien F.-A."/>
            <person name="Palstra A.P."/>
            <person name="Pelster B."/>
            <person name="Spaink H.P."/>
            <person name="Van Den Thillart G.E."/>
            <person name="Jansen H."/>
            <person name="Zahm M."/>
            <person name="Klopp C."/>
            <person name="Cedric C."/>
            <person name="Louis A."/>
            <person name="Berthelot C."/>
            <person name="Parey E."/>
            <person name="Roest Crollius H."/>
            <person name="Montfort J."/>
            <person name="Robinson-Rechavi M."/>
            <person name="Bucao C."/>
            <person name="Bouchez O."/>
            <person name="Gislard M."/>
            <person name="Lluch J."/>
            <person name="Milhes M."/>
            <person name="Lampietro C."/>
            <person name="Lopez Roques C."/>
            <person name="Donnadieu C."/>
            <person name="Braasch I."/>
            <person name="Desvignes T."/>
            <person name="Postlethwait J."/>
            <person name="Bobe J."/>
            <person name="Guiguen Y."/>
            <person name="Dirks R."/>
        </authorList>
    </citation>
    <scope>NUCLEOTIDE SEQUENCE</scope>
    <source>
        <strain evidence="7">Tag_6206</strain>
        <tissue evidence="7">Liver</tissue>
    </source>
</reference>
<accession>A0A9D3RS86</accession>
<evidence type="ECO:0000256" key="4">
    <source>
        <dbReference type="ARBA" id="ARBA00023136"/>
    </source>
</evidence>
<dbReference type="GO" id="GO:0016020">
    <property type="term" value="C:membrane"/>
    <property type="evidence" value="ECO:0007669"/>
    <property type="project" value="UniProtKB-SubCell"/>
</dbReference>
<keyword evidence="2 5" id="KW-0812">Transmembrane</keyword>